<accession>A0A1G1WTE8</accession>
<sequence length="213" mass="24336">MFQLPGVLILVRPVKAHAAFYRRGEDLDPKVLTGLDRKSIRARGFKIFRFAGNWRYQLGEILEDGSLIRSITNLPQTARILNVDQQGRVHIAQGVYAGPPSSRIEPERILKLWRLGPVEAYLVRLVGDHIPFAVFQFSSGTTVLIRPVVPSNLFFSTQDGDVAKLAQMTKDQLRITGFQSLPHIGRWEERLEEVVLHGRPLTYFDHGKWVRRE</sequence>
<dbReference type="Proteomes" id="UP000179279">
    <property type="component" value="Unassembled WGS sequence"/>
</dbReference>
<reference evidence="1 2" key="1">
    <citation type="journal article" date="2016" name="Nat. Commun.">
        <title>Thousands of microbial genomes shed light on interconnected biogeochemical processes in an aquifer system.</title>
        <authorList>
            <person name="Anantharaman K."/>
            <person name="Brown C.T."/>
            <person name="Hug L.A."/>
            <person name="Sharon I."/>
            <person name="Castelle C.J."/>
            <person name="Probst A.J."/>
            <person name="Thomas B.C."/>
            <person name="Singh A."/>
            <person name="Wilkins M.J."/>
            <person name="Karaoz U."/>
            <person name="Brodie E.L."/>
            <person name="Williams K.H."/>
            <person name="Hubbard S.S."/>
            <person name="Banfield J.F."/>
        </authorList>
    </citation>
    <scope>NUCLEOTIDE SEQUENCE [LARGE SCALE GENOMIC DNA]</scope>
</reference>
<dbReference type="AlphaFoldDB" id="A0A1G1WTE8"/>
<organism evidence="1 2">
    <name type="scientific">Candidatus Woykebacteria bacterium RIFCSPLOWO2_01_FULL_41_12</name>
    <dbReference type="NCBI Taxonomy" id="1802604"/>
    <lineage>
        <taxon>Bacteria</taxon>
        <taxon>Candidatus Woykeibacteriota</taxon>
    </lineage>
</organism>
<protein>
    <submittedName>
        <fullName evidence="1">Uncharacterized protein</fullName>
    </submittedName>
</protein>
<evidence type="ECO:0000313" key="1">
    <source>
        <dbReference type="EMBL" id="OGY30600.1"/>
    </source>
</evidence>
<proteinExistence type="predicted"/>
<dbReference type="EMBL" id="MHDA01000047">
    <property type="protein sequence ID" value="OGY30600.1"/>
    <property type="molecule type" value="Genomic_DNA"/>
</dbReference>
<name>A0A1G1WTE8_9BACT</name>
<evidence type="ECO:0000313" key="2">
    <source>
        <dbReference type="Proteomes" id="UP000179279"/>
    </source>
</evidence>
<gene>
    <name evidence="1" type="ORF">A3A57_00895</name>
</gene>
<comment type="caution">
    <text evidence="1">The sequence shown here is derived from an EMBL/GenBank/DDBJ whole genome shotgun (WGS) entry which is preliminary data.</text>
</comment>